<dbReference type="Gene3D" id="3.90.1110.10">
    <property type="entry name" value="RNA polymerase Rpb2, domain 2"/>
    <property type="match status" value="1"/>
</dbReference>
<dbReference type="PROSITE" id="PS01166">
    <property type="entry name" value="RNA_POL_BETA"/>
    <property type="match status" value="1"/>
</dbReference>
<dbReference type="InterPro" id="IPR007642">
    <property type="entry name" value="RNA_pol_Rpb2_2"/>
</dbReference>
<evidence type="ECO:0000256" key="12">
    <source>
        <dbReference type="RuleBase" id="RU363031"/>
    </source>
</evidence>
<evidence type="ECO:0000259" key="17">
    <source>
        <dbReference type="Pfam" id="PF04566"/>
    </source>
</evidence>
<dbReference type="InterPro" id="IPR037034">
    <property type="entry name" value="RNA_pol_Rpb2_2_sf"/>
</dbReference>
<comment type="catalytic activity">
    <reaction evidence="10 12">
        <text>RNA(n) + a ribonucleoside 5'-triphosphate = RNA(n+1) + diphosphate</text>
        <dbReference type="Rhea" id="RHEA:21248"/>
        <dbReference type="Rhea" id="RHEA-COMP:14527"/>
        <dbReference type="Rhea" id="RHEA-COMP:17342"/>
        <dbReference type="ChEBI" id="CHEBI:33019"/>
        <dbReference type="ChEBI" id="CHEBI:61557"/>
        <dbReference type="ChEBI" id="CHEBI:140395"/>
        <dbReference type="EC" id="2.7.7.6"/>
    </reaction>
</comment>
<reference evidence="19" key="1">
    <citation type="submission" date="2020-11" db="EMBL/GenBank/DDBJ databases">
        <title>Chlorella ohadii genome sequencing and assembly.</title>
        <authorList>
            <person name="Murik O."/>
            <person name="Treves H."/>
            <person name="Kedem I."/>
            <person name="Shotland Y."/>
            <person name="Kaplan A."/>
        </authorList>
    </citation>
    <scope>NUCLEOTIDE SEQUENCE</scope>
    <source>
        <strain evidence="19">1</strain>
    </source>
</reference>
<evidence type="ECO:0000256" key="2">
    <source>
        <dbReference type="ARBA" id="ARBA00004474"/>
    </source>
</evidence>
<evidence type="ECO:0000256" key="7">
    <source>
        <dbReference type="ARBA" id="ARBA00022723"/>
    </source>
</evidence>
<evidence type="ECO:0000313" key="19">
    <source>
        <dbReference type="EMBL" id="KAI7840978.1"/>
    </source>
</evidence>
<dbReference type="Gene3D" id="3.90.1070.20">
    <property type="match status" value="1"/>
</dbReference>
<feature type="domain" description="RNA polymerase Rpb2" evidence="17">
    <location>
        <begin position="583"/>
        <end position="641"/>
    </location>
</feature>
<dbReference type="EC" id="2.7.7.6" evidence="12"/>
<evidence type="ECO:0000259" key="16">
    <source>
        <dbReference type="Pfam" id="PF04565"/>
    </source>
</evidence>
<feature type="domain" description="RNA polymerase Rpb2" evidence="16">
    <location>
        <begin position="482"/>
        <end position="546"/>
    </location>
</feature>
<dbReference type="Pfam" id="PF04565">
    <property type="entry name" value="RNA_pol_Rpb2_3"/>
    <property type="match status" value="1"/>
</dbReference>
<dbReference type="InterPro" id="IPR007644">
    <property type="entry name" value="RNA_pol_bsu_protrusion"/>
</dbReference>
<keyword evidence="8 12" id="KW-0804">Transcription</keyword>
<evidence type="ECO:0000256" key="10">
    <source>
        <dbReference type="ARBA" id="ARBA00048552"/>
    </source>
</evidence>
<protein>
    <recommendedName>
        <fullName evidence="12">DNA-directed RNA polymerase subunit beta</fullName>
        <ecNumber evidence="12">2.7.7.6</ecNumber>
    </recommendedName>
</protein>
<evidence type="ECO:0000256" key="9">
    <source>
        <dbReference type="ARBA" id="ARBA00026088"/>
    </source>
</evidence>
<feature type="domain" description="RNA polymerase beta subunit protrusion" evidence="15">
    <location>
        <begin position="24"/>
        <end position="382"/>
    </location>
</feature>
<evidence type="ECO:0000259" key="15">
    <source>
        <dbReference type="Pfam" id="PF04563"/>
    </source>
</evidence>
<evidence type="ECO:0000256" key="11">
    <source>
        <dbReference type="RuleBase" id="RU000434"/>
    </source>
</evidence>
<dbReference type="Gene3D" id="3.90.1800.10">
    <property type="entry name" value="RNA polymerase alpha subunit dimerisation domain"/>
    <property type="match status" value="1"/>
</dbReference>
<dbReference type="InterPro" id="IPR007647">
    <property type="entry name" value="RNA_pol_Rpb2_5"/>
</dbReference>
<dbReference type="Gene3D" id="2.40.270.10">
    <property type="entry name" value="DNA-directed RNA polymerase, subunit 2, domain 6"/>
    <property type="match status" value="1"/>
</dbReference>
<dbReference type="Proteomes" id="UP001205105">
    <property type="component" value="Unassembled WGS sequence"/>
</dbReference>
<dbReference type="Pfam" id="PF00562">
    <property type="entry name" value="RNA_pol_Rpb2_6"/>
    <property type="match status" value="1"/>
</dbReference>
<dbReference type="GO" id="GO:0006351">
    <property type="term" value="P:DNA-templated transcription"/>
    <property type="evidence" value="ECO:0007669"/>
    <property type="project" value="InterPro"/>
</dbReference>
<evidence type="ECO:0000256" key="3">
    <source>
        <dbReference type="ARBA" id="ARBA00006835"/>
    </source>
</evidence>
<evidence type="ECO:0000256" key="8">
    <source>
        <dbReference type="ARBA" id="ARBA00023163"/>
    </source>
</evidence>
<dbReference type="Pfam" id="PF04567">
    <property type="entry name" value="RNA_pol_Rpb2_5"/>
    <property type="match status" value="1"/>
</dbReference>
<dbReference type="InterPro" id="IPR007120">
    <property type="entry name" value="DNA-dir_RNAP_su2_dom"/>
</dbReference>
<name>A0AAD5H4U7_9CHLO</name>
<dbReference type="InterPro" id="IPR007121">
    <property type="entry name" value="RNA_pol_bsu_CS"/>
</dbReference>
<comment type="similarity">
    <text evidence="3 11">Belongs to the RNA polymerase beta chain family.</text>
</comment>
<evidence type="ECO:0000259" key="13">
    <source>
        <dbReference type="Pfam" id="PF00562"/>
    </source>
</evidence>
<comment type="caution">
    <text evidence="19">The sequence shown here is derived from an EMBL/GenBank/DDBJ whole genome shotgun (WGS) entry which is preliminary data.</text>
</comment>
<dbReference type="SUPFAM" id="SSF64484">
    <property type="entry name" value="beta and beta-prime subunits of DNA dependent RNA-polymerase"/>
    <property type="match status" value="1"/>
</dbReference>
<keyword evidence="7" id="KW-0479">Metal-binding</keyword>
<evidence type="ECO:0000259" key="18">
    <source>
        <dbReference type="Pfam" id="PF04567"/>
    </source>
</evidence>
<dbReference type="GO" id="GO:0000428">
    <property type="term" value="C:DNA-directed RNA polymerase complex"/>
    <property type="evidence" value="ECO:0007669"/>
    <property type="project" value="UniProtKB-KW"/>
</dbReference>
<dbReference type="EMBL" id="JADXDR010000068">
    <property type="protein sequence ID" value="KAI7840978.1"/>
    <property type="molecule type" value="Genomic_DNA"/>
</dbReference>
<evidence type="ECO:0000256" key="4">
    <source>
        <dbReference type="ARBA" id="ARBA00022478"/>
    </source>
</evidence>
<dbReference type="CDD" id="cd00653">
    <property type="entry name" value="RNA_pol_B_RPB2"/>
    <property type="match status" value="1"/>
</dbReference>
<dbReference type="InterPro" id="IPR037033">
    <property type="entry name" value="DNA-dir_RNAP_su2_hyb_sf"/>
</dbReference>
<proteinExistence type="inferred from homology"/>
<dbReference type="FunFam" id="3.90.1100.10:FF:000014">
    <property type="entry name" value="DNA-directed RNA polymerase subunit beta"/>
    <property type="match status" value="1"/>
</dbReference>
<dbReference type="GO" id="GO:0003677">
    <property type="term" value="F:DNA binding"/>
    <property type="evidence" value="ECO:0007669"/>
    <property type="project" value="InterPro"/>
</dbReference>
<evidence type="ECO:0000256" key="5">
    <source>
        <dbReference type="ARBA" id="ARBA00022679"/>
    </source>
</evidence>
<keyword evidence="5 12" id="KW-0808">Transferase</keyword>
<evidence type="ECO:0000256" key="6">
    <source>
        <dbReference type="ARBA" id="ARBA00022695"/>
    </source>
</evidence>
<organism evidence="19 20">
    <name type="scientific">Chlorella ohadii</name>
    <dbReference type="NCBI Taxonomy" id="2649997"/>
    <lineage>
        <taxon>Eukaryota</taxon>
        <taxon>Viridiplantae</taxon>
        <taxon>Chlorophyta</taxon>
        <taxon>core chlorophytes</taxon>
        <taxon>Trebouxiophyceae</taxon>
        <taxon>Chlorellales</taxon>
        <taxon>Chlorellaceae</taxon>
        <taxon>Chlorella clade</taxon>
        <taxon>Chlorella</taxon>
    </lineage>
</organism>
<keyword evidence="6 12" id="KW-0548">Nucleotidyltransferase</keyword>
<evidence type="ECO:0000259" key="14">
    <source>
        <dbReference type="Pfam" id="PF04561"/>
    </source>
</evidence>
<comment type="function">
    <text evidence="1 12">DNA-dependent RNA polymerase catalyzes the transcription of DNA into RNA using the four ribonucleoside triphosphates as substrates.</text>
</comment>
<feature type="domain" description="RNA polymerase Rpb2" evidence="14">
    <location>
        <begin position="179"/>
        <end position="366"/>
    </location>
</feature>
<dbReference type="Gene3D" id="3.90.1100.10">
    <property type="match status" value="1"/>
</dbReference>
<dbReference type="GO" id="GO:0003899">
    <property type="term" value="F:DNA-directed RNA polymerase activity"/>
    <property type="evidence" value="ECO:0007669"/>
    <property type="project" value="UniProtKB-EC"/>
</dbReference>
<gene>
    <name evidence="19" type="ORF">COHA_005207</name>
</gene>
<keyword evidence="20" id="KW-1185">Reference proteome</keyword>
<dbReference type="GO" id="GO:0009536">
    <property type="term" value="C:plastid"/>
    <property type="evidence" value="ECO:0007669"/>
    <property type="project" value="UniProtKB-SubCell"/>
</dbReference>
<dbReference type="AlphaFoldDB" id="A0AAD5H4U7"/>
<dbReference type="Pfam" id="PF04566">
    <property type="entry name" value="RNA_pol_Rpb2_4"/>
    <property type="match status" value="1"/>
</dbReference>
<dbReference type="Gene3D" id="2.40.50.150">
    <property type="match status" value="1"/>
</dbReference>
<dbReference type="GO" id="GO:0046872">
    <property type="term" value="F:metal ion binding"/>
    <property type="evidence" value="ECO:0007669"/>
    <property type="project" value="UniProtKB-KW"/>
</dbReference>
<dbReference type="InterPro" id="IPR015712">
    <property type="entry name" value="DNA-dir_RNA_pol_su2"/>
</dbReference>
<dbReference type="Pfam" id="PF04561">
    <property type="entry name" value="RNA_pol_Rpb2_2"/>
    <property type="match status" value="1"/>
</dbReference>
<sequence>MSLGEAGLVNQKYALLPAFLQAKGLIRQHVSSFNHFIGSDLLKIIRAKGNERVTCDADPNFYLKYTNIYVGRPSLEEDYIQTELTPNQCRLRDQTYSAPITVDVEYTRGKEVVIRKGKNNSGAILIGRMPIMLRSDRCVLTGKSEEELARVGECPLDPGGYFVVKGTEKVILIQEQLSKNRIIIDTDSHGGIVASVTSSTHERKSKTNIVTKHGRLLLKHNAFTEDVNIVAVMRAMGVESDEEVLQLVGTEGPFATLLTPTLQHCREEGVFTRQQALDYLASKVKGGSRPPGAGPAGGGFQRRTRSRVDEAREILANVVLCHVPVVAFDYQQKVTYIAVMVRRMLYAMLDPSFIDDRDYYGNKRLELAGGLLALLFEDLFKRQGRRPGRFECDASHEQSYPIAQNGKLKRHIATTLELHIAFPIRSSNLHSRSSALPALPAPQFDIAKCIRTDTITFGLEHAISSGNWTIKRFRMERKGVTQVLSRLSFISAVGMMTRITSQFEKTRKVSGPRALQPSQWGMLCPADTPEGESCGLVKNLALMTHVTTDEEEAPIARLAHILGVEPATLVNQGELRERGSALVFLNGNILGVHRRPKAFVRAFREMRRRGKVGEFVSVYMQHDTVQIASDGGRVCRPLIICDKGVPRVKDEHLRLLKEGKWTFNSFLTAGLLEYLDVNEENNSLVALYESNCGPRTTHLEIEPFTILGVVAGLIPYPHHNQSPRNTYQRPLLTTKTIELVGFDRLGAGQNATVAVMSYSGYDIEDAIVMNRASLDRGFGRCIVLRKYGTSLKKYANRTQDRIVLPAAATAAAASAARPGKFRILDRDGIAAAGEVLTQGEVLVNKQMPTNTRDPVTAPNALPDSFYRNAPITWKGYSGGEKCVVDKVLLTSNDDCSCVVKVLVRHTRRPELGDKFSSRHGQKGVVGSIWSQSDMPFTERGLVPDLIMNPHGFPSRMTVGKMIELLGSKAAVCTGKFHYGTAFGEPAGLADTVDHISQELVEAGFSYSGKDFLHSGITGEALEAYIFMGPVYYQKLKHMVGYGASMLLLERLMISSDAFEVQVCMQCGLMGYRRHDGTTLCSTCKSGANMAGLRLPYAMKLLTQELQSMNIVPRLILDSQ</sequence>
<dbReference type="FunFam" id="3.90.1110.10:FF:000006">
    <property type="entry name" value="DNA-directed RNA polymerase subunit beta"/>
    <property type="match status" value="1"/>
</dbReference>
<dbReference type="InterPro" id="IPR007645">
    <property type="entry name" value="RNA_pol_Rpb2_3"/>
</dbReference>
<dbReference type="InterPro" id="IPR007646">
    <property type="entry name" value="RNA_pol_Rpb2_4"/>
</dbReference>
<dbReference type="Pfam" id="PF04563">
    <property type="entry name" value="RNA_pol_Rpb2_1"/>
    <property type="match status" value="1"/>
</dbReference>
<dbReference type="InterPro" id="IPR014724">
    <property type="entry name" value="RNA_pol_RPB2_OB-fold"/>
</dbReference>
<dbReference type="PANTHER" id="PTHR20856">
    <property type="entry name" value="DNA-DIRECTED RNA POLYMERASE I SUBUNIT 2"/>
    <property type="match status" value="1"/>
</dbReference>
<accession>A0AAD5H4U7</accession>
<keyword evidence="4 12" id="KW-0240">DNA-directed RNA polymerase</keyword>
<feature type="domain" description="RNA polymerase Rpb2" evidence="18">
    <location>
        <begin position="663"/>
        <end position="692"/>
    </location>
</feature>
<evidence type="ECO:0000313" key="20">
    <source>
        <dbReference type="Proteomes" id="UP001205105"/>
    </source>
</evidence>
<comment type="subunit">
    <text evidence="9">In plastids the minimal PEP RNA polymerase catalytic core is composed of four subunits: alpha, beta, beta', and beta''. When a (nuclear-encoded) sigma factor is associated with the core the holoenzyme is formed, which can initiate transcription.</text>
</comment>
<dbReference type="FunFam" id="2.40.270.10:FF:000011">
    <property type="entry name" value="DNA-directed RNA polymerase subunit beta"/>
    <property type="match status" value="1"/>
</dbReference>
<feature type="domain" description="DNA-directed RNA polymerase subunit 2 hybrid-binding" evidence="13">
    <location>
        <begin position="728"/>
        <end position="1039"/>
    </location>
</feature>
<evidence type="ECO:0000256" key="1">
    <source>
        <dbReference type="ARBA" id="ARBA00004026"/>
    </source>
</evidence>
<comment type="subcellular location">
    <subcellularLocation>
        <location evidence="2">Plastid</location>
    </subcellularLocation>
</comment>
<dbReference type="GO" id="GO:0032549">
    <property type="term" value="F:ribonucleoside binding"/>
    <property type="evidence" value="ECO:0007669"/>
    <property type="project" value="InterPro"/>
</dbReference>